<protein>
    <recommendedName>
        <fullName evidence="4">Lysine-specific metallo-endopeptidase domain-containing protein</fullName>
    </recommendedName>
</protein>
<evidence type="ECO:0000313" key="2">
    <source>
        <dbReference type="EMBL" id="KAF4963514.1"/>
    </source>
</evidence>
<dbReference type="InterPro" id="IPR024079">
    <property type="entry name" value="MetalloPept_cat_dom_sf"/>
</dbReference>
<name>A0A8H4X761_9HYPO</name>
<evidence type="ECO:0008006" key="4">
    <source>
        <dbReference type="Google" id="ProtNLM"/>
    </source>
</evidence>
<evidence type="ECO:0000256" key="1">
    <source>
        <dbReference type="SAM" id="SignalP"/>
    </source>
</evidence>
<feature type="signal peptide" evidence="1">
    <location>
        <begin position="1"/>
        <end position="21"/>
    </location>
</feature>
<dbReference type="OrthoDB" id="3510493at2759"/>
<feature type="chain" id="PRO_5034930949" description="Lysine-specific metallo-endopeptidase domain-containing protein" evidence="1">
    <location>
        <begin position="22"/>
        <end position="277"/>
    </location>
</feature>
<proteinExistence type="predicted"/>
<keyword evidence="3" id="KW-1185">Reference proteome</keyword>
<dbReference type="Gene3D" id="3.40.390.10">
    <property type="entry name" value="Collagenase (Catalytic Domain)"/>
    <property type="match status" value="1"/>
</dbReference>
<dbReference type="Proteomes" id="UP000622797">
    <property type="component" value="Unassembled WGS sequence"/>
</dbReference>
<accession>A0A8H4X761</accession>
<dbReference type="AlphaFoldDB" id="A0A8H4X761"/>
<evidence type="ECO:0000313" key="3">
    <source>
        <dbReference type="Proteomes" id="UP000622797"/>
    </source>
</evidence>
<reference evidence="2" key="2">
    <citation type="submission" date="2020-05" db="EMBL/GenBank/DDBJ databases">
        <authorList>
            <person name="Kim H.-S."/>
            <person name="Proctor R.H."/>
            <person name="Brown D.W."/>
        </authorList>
    </citation>
    <scope>NUCLEOTIDE SEQUENCE</scope>
    <source>
        <strain evidence="2">NRRL 20472</strain>
    </source>
</reference>
<gene>
    <name evidence="2" type="ORF">FSARC_8481</name>
</gene>
<sequence length="277" mass="30733">MRPANLFKSLVGFLAFEQCRAAVAWYSIGCEGETVAGDSIDDIWDSAVALSSNAQSVIKELNSVTKVSARSDDSPTANNARYLWGISFRFLPELPLPKAAKETLQKVSDDSGVWYAELPSSTVPSKDEEKDLLILRFTSGGSGQTFMGRIQVGKEEKKVIPGILLCANRMRTDEKLKKKKGVLTLNYDVPGENPNPDDFSSAAGTILHEMVHAIDTNTYQDQRDPIFKGQAAYGFSRCYYMAKERLEDAFKNPDNYAVFAEMCMSPETRWKMPQSPG</sequence>
<dbReference type="GO" id="GO:0008237">
    <property type="term" value="F:metallopeptidase activity"/>
    <property type="evidence" value="ECO:0007669"/>
    <property type="project" value="InterPro"/>
</dbReference>
<organism evidence="2 3">
    <name type="scientific">Fusarium sarcochroum</name>
    <dbReference type="NCBI Taxonomy" id="1208366"/>
    <lineage>
        <taxon>Eukaryota</taxon>
        <taxon>Fungi</taxon>
        <taxon>Dikarya</taxon>
        <taxon>Ascomycota</taxon>
        <taxon>Pezizomycotina</taxon>
        <taxon>Sordariomycetes</taxon>
        <taxon>Hypocreomycetidae</taxon>
        <taxon>Hypocreales</taxon>
        <taxon>Nectriaceae</taxon>
        <taxon>Fusarium</taxon>
        <taxon>Fusarium lateritium species complex</taxon>
    </lineage>
</organism>
<keyword evidence="1" id="KW-0732">Signal</keyword>
<reference evidence="2" key="1">
    <citation type="journal article" date="2020" name="BMC Genomics">
        <title>Correction to: Identification and distribution of gene clusters required for synthesis of sphingolipid metabolism inhibitors in diverse species of the filamentous fungus Fusarium.</title>
        <authorList>
            <person name="Kim H.S."/>
            <person name="Lohmar J.M."/>
            <person name="Busman M."/>
            <person name="Brown D.W."/>
            <person name="Naumann T.A."/>
            <person name="Divon H.H."/>
            <person name="Lysoe E."/>
            <person name="Uhlig S."/>
            <person name="Proctor R.H."/>
        </authorList>
    </citation>
    <scope>NUCLEOTIDE SEQUENCE</scope>
    <source>
        <strain evidence="2">NRRL 20472</strain>
    </source>
</reference>
<dbReference type="SUPFAM" id="SSF55486">
    <property type="entry name" value="Metalloproteases ('zincins'), catalytic domain"/>
    <property type="match status" value="1"/>
</dbReference>
<comment type="caution">
    <text evidence="2">The sequence shown here is derived from an EMBL/GenBank/DDBJ whole genome shotgun (WGS) entry which is preliminary data.</text>
</comment>
<dbReference type="EMBL" id="JABEXW010000467">
    <property type="protein sequence ID" value="KAF4963514.1"/>
    <property type="molecule type" value="Genomic_DNA"/>
</dbReference>